<sequence>MAGKVRQPIDTASLSRYISAHVPEIVVPIDVKQFGYGQSNPTYQLTDKTGKKYVMRKKPPGALLSKTAHKVDREYRIIHALEKTDVPVPKAFCLCQDEKVIGTDFYIMEFLDGRIFEDPAIPEVTPEERTKMWHSAITTLAKLHRVKPADVGLESYGKPSGFYNRQISTFDTISKSQAAATDKDTGEPVGKIPHQDEMVAFFSDPTTQPKDRSSLVHGDYKIDNVVFHKTEPRVIGILDWEMSTIGHPLSDINNLLNPYLTARSSRAMSMGRGNKAFVPGATEGLPTPDQLVAWYSEVAGWDPRPDLTWGDAFAAYRNTIIMQGIAARYALRQASSTQAQDYAVLMKPFAEIAWDLVQEYRKTHEKAKL</sequence>
<dbReference type="OrthoDB" id="191037at2759"/>
<evidence type="ECO:0000313" key="3">
    <source>
        <dbReference type="Proteomes" id="UP000800035"/>
    </source>
</evidence>
<evidence type="ECO:0000259" key="1">
    <source>
        <dbReference type="Pfam" id="PF01636"/>
    </source>
</evidence>
<dbReference type="Gene3D" id="3.30.200.20">
    <property type="entry name" value="Phosphorylase Kinase, domain 1"/>
    <property type="match status" value="1"/>
</dbReference>
<accession>A0A6A5U2M3</accession>
<dbReference type="EMBL" id="ML976985">
    <property type="protein sequence ID" value="KAF1959105.1"/>
    <property type="molecule type" value="Genomic_DNA"/>
</dbReference>
<reference evidence="2" key="1">
    <citation type="journal article" date="2020" name="Stud. Mycol.">
        <title>101 Dothideomycetes genomes: a test case for predicting lifestyles and emergence of pathogens.</title>
        <authorList>
            <person name="Haridas S."/>
            <person name="Albert R."/>
            <person name="Binder M."/>
            <person name="Bloem J."/>
            <person name="Labutti K."/>
            <person name="Salamov A."/>
            <person name="Andreopoulos B."/>
            <person name="Baker S."/>
            <person name="Barry K."/>
            <person name="Bills G."/>
            <person name="Bluhm B."/>
            <person name="Cannon C."/>
            <person name="Castanera R."/>
            <person name="Culley D."/>
            <person name="Daum C."/>
            <person name="Ezra D."/>
            <person name="Gonzalez J."/>
            <person name="Henrissat B."/>
            <person name="Kuo A."/>
            <person name="Liang C."/>
            <person name="Lipzen A."/>
            <person name="Lutzoni F."/>
            <person name="Magnuson J."/>
            <person name="Mondo S."/>
            <person name="Nolan M."/>
            <person name="Ohm R."/>
            <person name="Pangilinan J."/>
            <person name="Park H.-J."/>
            <person name="Ramirez L."/>
            <person name="Alfaro M."/>
            <person name="Sun H."/>
            <person name="Tritt A."/>
            <person name="Yoshinaga Y."/>
            <person name="Zwiers L.-H."/>
            <person name="Turgeon B."/>
            <person name="Goodwin S."/>
            <person name="Spatafora J."/>
            <person name="Crous P."/>
            <person name="Grigoriev I."/>
        </authorList>
    </citation>
    <scope>NUCLEOTIDE SEQUENCE</scope>
    <source>
        <strain evidence="2">CBS 675.92</strain>
    </source>
</reference>
<feature type="domain" description="Aminoglycoside phosphotransferase" evidence="1">
    <location>
        <begin position="30"/>
        <end position="261"/>
    </location>
</feature>
<dbReference type="PANTHER" id="PTHR47829:SF1">
    <property type="entry name" value="HAD FAMILY PHOSPHATASE"/>
    <property type="match status" value="1"/>
</dbReference>
<dbReference type="SUPFAM" id="SSF56112">
    <property type="entry name" value="Protein kinase-like (PK-like)"/>
    <property type="match status" value="1"/>
</dbReference>
<protein>
    <submittedName>
        <fullName evidence="2">Acyl-CoA dehydrogenase family member 11</fullName>
    </submittedName>
</protein>
<dbReference type="AlphaFoldDB" id="A0A6A5U2M3"/>
<dbReference type="Pfam" id="PF01636">
    <property type="entry name" value="APH"/>
    <property type="match status" value="1"/>
</dbReference>
<keyword evidence="3" id="KW-1185">Reference proteome</keyword>
<organism evidence="2 3">
    <name type="scientific">Byssothecium circinans</name>
    <dbReference type="NCBI Taxonomy" id="147558"/>
    <lineage>
        <taxon>Eukaryota</taxon>
        <taxon>Fungi</taxon>
        <taxon>Dikarya</taxon>
        <taxon>Ascomycota</taxon>
        <taxon>Pezizomycotina</taxon>
        <taxon>Dothideomycetes</taxon>
        <taxon>Pleosporomycetidae</taxon>
        <taxon>Pleosporales</taxon>
        <taxon>Massarineae</taxon>
        <taxon>Massarinaceae</taxon>
        <taxon>Byssothecium</taxon>
    </lineage>
</organism>
<dbReference type="InterPro" id="IPR052898">
    <property type="entry name" value="ACAD10-like"/>
</dbReference>
<dbReference type="Proteomes" id="UP000800035">
    <property type="component" value="Unassembled WGS sequence"/>
</dbReference>
<evidence type="ECO:0000313" key="2">
    <source>
        <dbReference type="EMBL" id="KAF1959105.1"/>
    </source>
</evidence>
<name>A0A6A5U2M3_9PLEO</name>
<dbReference type="InterPro" id="IPR011009">
    <property type="entry name" value="Kinase-like_dom_sf"/>
</dbReference>
<dbReference type="InterPro" id="IPR002575">
    <property type="entry name" value="Aminoglycoside_PTrfase"/>
</dbReference>
<dbReference type="Gene3D" id="3.90.1200.10">
    <property type="match status" value="1"/>
</dbReference>
<proteinExistence type="predicted"/>
<dbReference type="CDD" id="cd05154">
    <property type="entry name" value="ACAD10_11_N-like"/>
    <property type="match status" value="1"/>
</dbReference>
<gene>
    <name evidence="2" type="ORF">CC80DRAFT_467442</name>
</gene>
<dbReference type="PANTHER" id="PTHR47829">
    <property type="entry name" value="HYDROLASE, PUTATIVE (AFU_ORTHOLOGUE AFUA_1G12880)-RELATED"/>
    <property type="match status" value="1"/>
</dbReference>
<dbReference type="InterPro" id="IPR041726">
    <property type="entry name" value="ACAD10_11_N"/>
</dbReference>